<evidence type="ECO:0000256" key="6">
    <source>
        <dbReference type="SAM" id="MobiDB-lite"/>
    </source>
</evidence>
<dbReference type="InterPro" id="IPR038558">
    <property type="entry name" value="SAS-6_N_sf"/>
</dbReference>
<feature type="compositionally biased region" description="Polar residues" evidence="6">
    <location>
        <begin position="374"/>
        <end position="383"/>
    </location>
</feature>
<keyword evidence="9" id="KW-1185">Reference proteome</keyword>
<dbReference type="PANTHER" id="PTHR44281">
    <property type="entry name" value="SPINDLE ASSEMBLY ABNORMAL PROTEIN 6 HOMOLOG"/>
    <property type="match status" value="1"/>
</dbReference>
<keyword evidence="2" id="KW-0963">Cytoplasm</keyword>
<evidence type="ECO:0000313" key="9">
    <source>
        <dbReference type="Proteomes" id="UP000660262"/>
    </source>
</evidence>
<dbReference type="PANTHER" id="PTHR44281:SF2">
    <property type="entry name" value="SPINDLE ASSEMBLY ABNORMAL PROTEIN 6 HOMOLOG"/>
    <property type="match status" value="1"/>
</dbReference>
<feature type="compositionally biased region" description="Basic and acidic residues" evidence="6">
    <location>
        <begin position="384"/>
        <end position="397"/>
    </location>
</feature>
<evidence type="ECO:0000256" key="3">
    <source>
        <dbReference type="ARBA" id="ARBA00023054"/>
    </source>
</evidence>
<organism evidence="8 9">
    <name type="scientific">Pycnococcus provasolii</name>
    <dbReference type="NCBI Taxonomy" id="41880"/>
    <lineage>
        <taxon>Eukaryota</taxon>
        <taxon>Viridiplantae</taxon>
        <taxon>Chlorophyta</taxon>
        <taxon>Pseudoscourfieldiophyceae</taxon>
        <taxon>Pseudoscourfieldiales</taxon>
        <taxon>Pycnococcaceae</taxon>
        <taxon>Pycnococcus</taxon>
    </lineage>
</organism>
<dbReference type="Gene3D" id="2.170.210.20">
    <property type="entry name" value="Spindle assembly abnormal protein 6, N-terminal domain"/>
    <property type="match status" value="1"/>
</dbReference>
<dbReference type="SUPFAM" id="SSF57997">
    <property type="entry name" value="Tropomyosin"/>
    <property type="match status" value="1"/>
</dbReference>
<feature type="domain" description="Spindle assembly abnormal protein 6 N-terminal" evidence="7">
    <location>
        <begin position="18"/>
        <end position="156"/>
    </location>
</feature>
<dbReference type="AlphaFoldDB" id="A0A830H549"/>
<reference evidence="8" key="1">
    <citation type="submission" date="2020-10" db="EMBL/GenBank/DDBJ databases">
        <title>Unveiling of a novel bifunctional photoreceptor, Dualchrome1, isolated from a cosmopolitan green alga.</title>
        <authorList>
            <person name="Suzuki S."/>
            <person name="Kawachi M."/>
        </authorList>
    </citation>
    <scope>NUCLEOTIDE SEQUENCE</scope>
    <source>
        <strain evidence="8">NIES 2893</strain>
    </source>
</reference>
<evidence type="ECO:0000256" key="2">
    <source>
        <dbReference type="ARBA" id="ARBA00022490"/>
    </source>
</evidence>
<dbReference type="InterPro" id="IPR032396">
    <property type="entry name" value="SAS-6_N"/>
</dbReference>
<dbReference type="EMBL" id="BNJQ01000003">
    <property type="protein sequence ID" value="GHP02296.1"/>
    <property type="molecule type" value="Genomic_DNA"/>
</dbReference>
<feature type="region of interest" description="Disordered" evidence="6">
    <location>
        <begin position="370"/>
        <end position="405"/>
    </location>
</feature>
<comment type="subcellular location">
    <subcellularLocation>
        <location evidence="1">Cytoplasm</location>
        <location evidence="1">Cytoskeleton</location>
        <location evidence="1">Microtubule organizing center</location>
        <location evidence="1">Centrosome</location>
    </subcellularLocation>
</comment>
<evidence type="ECO:0000313" key="8">
    <source>
        <dbReference type="EMBL" id="GHP02296.1"/>
    </source>
</evidence>
<evidence type="ECO:0000256" key="4">
    <source>
        <dbReference type="ARBA" id="ARBA00023212"/>
    </source>
</evidence>
<keyword evidence="3" id="KW-0175">Coiled coil</keyword>
<comment type="caution">
    <text evidence="8">The sequence shown here is derived from an EMBL/GenBank/DDBJ whole genome shotgun (WGS) entry which is preliminary data.</text>
</comment>
<gene>
    <name evidence="8" type="ORF">PPROV_000105300</name>
</gene>
<dbReference type="Proteomes" id="UP000660262">
    <property type="component" value="Unassembled WGS sequence"/>
</dbReference>
<keyword evidence="5" id="KW-0131">Cell cycle</keyword>
<evidence type="ECO:0000256" key="5">
    <source>
        <dbReference type="ARBA" id="ARBA00023306"/>
    </source>
</evidence>
<feature type="region of interest" description="Disordered" evidence="6">
    <location>
        <begin position="446"/>
        <end position="465"/>
    </location>
</feature>
<protein>
    <recommendedName>
        <fullName evidence="7">Spindle assembly abnormal protein 6 N-terminal domain-containing protein</fullName>
    </recommendedName>
</protein>
<proteinExistence type="predicted"/>
<dbReference type="OrthoDB" id="49058at2759"/>
<evidence type="ECO:0000256" key="1">
    <source>
        <dbReference type="ARBA" id="ARBA00004300"/>
    </source>
</evidence>
<keyword evidence="4" id="KW-0206">Cytoskeleton</keyword>
<dbReference type="CDD" id="cd10142">
    <property type="entry name" value="HD_SAS6_N"/>
    <property type="match status" value="1"/>
</dbReference>
<evidence type="ECO:0000259" key="7">
    <source>
        <dbReference type="Pfam" id="PF16531"/>
    </source>
</evidence>
<name>A0A830H549_9CHLO</name>
<dbReference type="Pfam" id="PF16531">
    <property type="entry name" value="SAS-6_N"/>
    <property type="match status" value="1"/>
</dbReference>
<accession>A0A830H549</accession>
<sequence>MASTTCGSASQAVEPSLLYSRNVPVKLSLASRDDRTELLTVRITLSAASATCAKTLRVHVTSEEDAFFLHSLEVSEEDFQSLKAEQSILVDFSTFPSKFVELLEACVAHGTEDNPKFIAVLSGNCHVDGSSVPGESMLSIVETNLFKQLSHIALRFRPGNDSATKRHLATRLIESKGHASALSEQLLASEAANAERSSEVASLQTRVAQMEVAATALRAELGSTHAEALALARAEALKETIETKQQYEQDKSALEAHHRTSEEGLRRRVTELEREVKTLTDRKYELDGKVSELSAKLGSADGELEMLRDAKAKWTKEQKELEKAMRAGEKTLAERDAKLAQVQSQNAERDEQIKLLKTQLKQAESYLKSVEGSLEQTKGSAQKSEAERESLREEHGKTSKTVETLTTENKSLKAKIKLKSAVIAQQENLLEERQAALTDALRKGSSLEASLSDARSKEASAQATADERRAKIEECQELLSSNQRLISWLNSQVNEAQLGRIGVPSRASFGSTTLPVHASATTSHIPATSASLPMTSGGGPSRYTFRPSIAIPLAGK</sequence>